<dbReference type="GO" id="GO:0004364">
    <property type="term" value="F:glutathione transferase activity"/>
    <property type="evidence" value="ECO:0007669"/>
    <property type="project" value="UniProtKB-EC"/>
</dbReference>
<accession>A0AAD3DIS4</accession>
<evidence type="ECO:0000259" key="7">
    <source>
        <dbReference type="PROSITE" id="PS50405"/>
    </source>
</evidence>
<dbReference type="SUPFAM" id="SSF47616">
    <property type="entry name" value="GST C-terminal domain-like"/>
    <property type="match status" value="1"/>
</dbReference>
<dbReference type="PROSITE" id="PS50405">
    <property type="entry name" value="GST_CTER"/>
    <property type="match status" value="1"/>
</dbReference>
<evidence type="ECO:0000256" key="2">
    <source>
        <dbReference type="ARBA" id="ARBA00005861"/>
    </source>
</evidence>
<evidence type="ECO:0000256" key="5">
    <source>
        <dbReference type="ARBA" id="ARBA00047960"/>
    </source>
</evidence>
<protein>
    <recommendedName>
        <fullName evidence="3">glutathione transferase</fullName>
        <ecNumber evidence="3">2.5.1.18</ecNumber>
    </recommendedName>
</protein>
<dbReference type="CDD" id="cd03039">
    <property type="entry name" value="GST_N_Sigma_like"/>
    <property type="match status" value="1"/>
</dbReference>
<organism evidence="8 9">
    <name type="scientific">Astrephomene gubernaculifera</name>
    <dbReference type="NCBI Taxonomy" id="47775"/>
    <lineage>
        <taxon>Eukaryota</taxon>
        <taxon>Viridiplantae</taxon>
        <taxon>Chlorophyta</taxon>
        <taxon>core chlorophytes</taxon>
        <taxon>Chlorophyceae</taxon>
        <taxon>CS clade</taxon>
        <taxon>Chlamydomonadales</taxon>
        <taxon>Astrephomenaceae</taxon>
        <taxon>Astrephomene</taxon>
    </lineage>
</organism>
<comment type="similarity">
    <text evidence="2">Belongs to the GST superfamily. Mu family.</text>
</comment>
<dbReference type="InterPro" id="IPR040079">
    <property type="entry name" value="Glutathione_S-Trfase"/>
</dbReference>
<name>A0AAD3DIS4_9CHLO</name>
<comment type="catalytic activity">
    <reaction evidence="5">
        <text>RX + glutathione = an S-substituted glutathione + a halide anion + H(+)</text>
        <dbReference type="Rhea" id="RHEA:16437"/>
        <dbReference type="ChEBI" id="CHEBI:15378"/>
        <dbReference type="ChEBI" id="CHEBI:16042"/>
        <dbReference type="ChEBI" id="CHEBI:17792"/>
        <dbReference type="ChEBI" id="CHEBI:57925"/>
        <dbReference type="ChEBI" id="CHEBI:90779"/>
        <dbReference type="EC" id="2.5.1.18"/>
    </reaction>
</comment>
<reference evidence="8 9" key="1">
    <citation type="journal article" date="2021" name="Sci. Rep.">
        <title>Genome sequencing of the multicellular alga Astrephomene provides insights into convergent evolution of germ-soma differentiation.</title>
        <authorList>
            <person name="Yamashita S."/>
            <person name="Yamamoto K."/>
            <person name="Matsuzaki R."/>
            <person name="Suzuki S."/>
            <person name="Yamaguchi H."/>
            <person name="Hirooka S."/>
            <person name="Minakuchi Y."/>
            <person name="Miyagishima S."/>
            <person name="Kawachi M."/>
            <person name="Toyoda A."/>
            <person name="Nozaki H."/>
        </authorList>
    </citation>
    <scope>NUCLEOTIDE SEQUENCE [LARGE SCALE GENOMIC DNA]</scope>
    <source>
        <strain evidence="8 9">NIES-4017</strain>
    </source>
</reference>
<dbReference type="Gene3D" id="1.20.1050.130">
    <property type="match status" value="1"/>
</dbReference>
<dbReference type="InterPro" id="IPR004045">
    <property type="entry name" value="Glutathione_S-Trfase_N"/>
</dbReference>
<dbReference type="EMBL" id="BMAR01000003">
    <property type="protein sequence ID" value="GFR42614.1"/>
    <property type="molecule type" value="Genomic_DNA"/>
</dbReference>
<gene>
    <name evidence="8" type="ORF">Agub_g3545</name>
</gene>
<evidence type="ECO:0000259" key="6">
    <source>
        <dbReference type="PROSITE" id="PS50404"/>
    </source>
</evidence>
<evidence type="ECO:0000313" key="8">
    <source>
        <dbReference type="EMBL" id="GFR42614.1"/>
    </source>
</evidence>
<dbReference type="InterPro" id="IPR010987">
    <property type="entry name" value="Glutathione-S-Trfase_C-like"/>
</dbReference>
<keyword evidence="9" id="KW-1185">Reference proteome</keyword>
<dbReference type="PANTHER" id="PTHR11571:SF222">
    <property type="entry name" value="GLUTATHIONE TRANSFERASE"/>
    <property type="match status" value="1"/>
</dbReference>
<evidence type="ECO:0000256" key="1">
    <source>
        <dbReference type="ARBA" id="ARBA00003701"/>
    </source>
</evidence>
<dbReference type="SFLD" id="SFLDS00019">
    <property type="entry name" value="Glutathione_Transferase_(cytos"/>
    <property type="match status" value="1"/>
</dbReference>
<evidence type="ECO:0000313" key="9">
    <source>
        <dbReference type="Proteomes" id="UP001054857"/>
    </source>
</evidence>
<dbReference type="GO" id="GO:0006749">
    <property type="term" value="P:glutathione metabolic process"/>
    <property type="evidence" value="ECO:0007669"/>
    <property type="project" value="TreeGrafter"/>
</dbReference>
<keyword evidence="4" id="KW-0808">Transferase</keyword>
<sequence length="261" mass="29362">MHAIHRGFAHHTAEDGSFAASTSKLPVLQYYPCRGRAEPIRLALSYVGQEWFEPPPASLKQIVSLMHGEFDGYPFRQLPRFIDDGEVDLVQSQAIMRHLGRKYDLYGANMIEAGQIDMLMDGVLELRGKLRTLAVEQQFEAAARQRYEESVLAAEEELKKAGMQGPGLASFEYPLSRRRYSEAGWLVGGSPSIADFALFDLVDLHLDHLPDLIRTRFPALAAHHAKVAELKGVKEYLASENRYPLAFAADWVRAHWGTEPK</sequence>
<feature type="domain" description="GST C-terminal" evidence="7">
    <location>
        <begin position="109"/>
        <end position="247"/>
    </location>
</feature>
<evidence type="ECO:0000256" key="3">
    <source>
        <dbReference type="ARBA" id="ARBA00012452"/>
    </source>
</evidence>
<dbReference type="EC" id="2.5.1.18" evidence="3"/>
<dbReference type="InterPro" id="IPR036249">
    <property type="entry name" value="Thioredoxin-like_sf"/>
</dbReference>
<dbReference type="InterPro" id="IPR036282">
    <property type="entry name" value="Glutathione-S-Trfase_C_sf"/>
</dbReference>
<dbReference type="AlphaFoldDB" id="A0AAD3DIS4"/>
<dbReference type="SFLD" id="SFLDG00363">
    <property type="entry name" value="AMPS_(cytGST):_Alpha-__Mu-__Pi"/>
    <property type="match status" value="1"/>
</dbReference>
<feature type="domain" description="GST N-terminal" evidence="6">
    <location>
        <begin position="24"/>
        <end position="107"/>
    </location>
</feature>
<dbReference type="InterPro" id="IPR004046">
    <property type="entry name" value="GST_C"/>
</dbReference>
<dbReference type="PROSITE" id="PS50404">
    <property type="entry name" value="GST_NTER"/>
    <property type="match status" value="1"/>
</dbReference>
<dbReference type="Proteomes" id="UP001054857">
    <property type="component" value="Unassembled WGS sequence"/>
</dbReference>
<dbReference type="PANTHER" id="PTHR11571">
    <property type="entry name" value="GLUTATHIONE S-TRANSFERASE"/>
    <property type="match status" value="1"/>
</dbReference>
<comment type="caution">
    <text evidence="8">The sequence shown here is derived from an EMBL/GenBank/DDBJ whole genome shotgun (WGS) entry which is preliminary data.</text>
</comment>
<evidence type="ECO:0000256" key="4">
    <source>
        <dbReference type="ARBA" id="ARBA00022679"/>
    </source>
</evidence>
<dbReference type="Pfam" id="PF14497">
    <property type="entry name" value="GST_C_3"/>
    <property type="match status" value="1"/>
</dbReference>
<dbReference type="SUPFAM" id="SSF52833">
    <property type="entry name" value="Thioredoxin-like"/>
    <property type="match status" value="1"/>
</dbReference>
<dbReference type="InterPro" id="IPR050213">
    <property type="entry name" value="GST_superfamily"/>
</dbReference>
<comment type="function">
    <text evidence="1">Conjugation of reduced glutathione to a wide number of exogenous and endogenous hydrophobic electrophiles.</text>
</comment>
<proteinExistence type="inferred from homology"/>